<evidence type="ECO:0000313" key="1">
    <source>
        <dbReference type="EMBL" id="KAK9806793.1"/>
    </source>
</evidence>
<proteinExistence type="predicted"/>
<organism evidence="1 2">
    <name type="scientific">[Myrmecia] bisecta</name>
    <dbReference type="NCBI Taxonomy" id="41462"/>
    <lineage>
        <taxon>Eukaryota</taxon>
        <taxon>Viridiplantae</taxon>
        <taxon>Chlorophyta</taxon>
        <taxon>core chlorophytes</taxon>
        <taxon>Trebouxiophyceae</taxon>
        <taxon>Trebouxiales</taxon>
        <taxon>Trebouxiaceae</taxon>
        <taxon>Myrmecia</taxon>
    </lineage>
</organism>
<gene>
    <name evidence="1" type="ORF">WJX72_002910</name>
</gene>
<evidence type="ECO:0000313" key="2">
    <source>
        <dbReference type="Proteomes" id="UP001489004"/>
    </source>
</evidence>
<sequence>MVSREGLEQANWQATSARGCQAL</sequence>
<reference evidence="1 2" key="1">
    <citation type="journal article" date="2024" name="Nat. Commun.">
        <title>Phylogenomics reveals the evolutionary origins of lichenization in chlorophyte algae.</title>
        <authorList>
            <person name="Puginier C."/>
            <person name="Libourel C."/>
            <person name="Otte J."/>
            <person name="Skaloud P."/>
            <person name="Haon M."/>
            <person name="Grisel S."/>
            <person name="Petersen M."/>
            <person name="Berrin J.G."/>
            <person name="Delaux P.M."/>
            <person name="Dal Grande F."/>
            <person name="Keller J."/>
        </authorList>
    </citation>
    <scope>NUCLEOTIDE SEQUENCE [LARGE SCALE GENOMIC DNA]</scope>
    <source>
        <strain evidence="1 2">SAG 2043</strain>
    </source>
</reference>
<comment type="caution">
    <text evidence="1">The sequence shown here is derived from an EMBL/GenBank/DDBJ whole genome shotgun (WGS) entry which is preliminary data.</text>
</comment>
<dbReference type="EMBL" id="JALJOR010000013">
    <property type="protein sequence ID" value="KAK9806793.1"/>
    <property type="molecule type" value="Genomic_DNA"/>
</dbReference>
<keyword evidence="2" id="KW-1185">Reference proteome</keyword>
<accession>A0AAW1PA87</accession>
<protein>
    <submittedName>
        <fullName evidence="1">Uncharacterized protein</fullName>
    </submittedName>
</protein>
<dbReference type="AlphaFoldDB" id="A0AAW1PA87"/>
<name>A0AAW1PA87_9CHLO</name>
<dbReference type="Proteomes" id="UP001489004">
    <property type="component" value="Unassembled WGS sequence"/>
</dbReference>